<dbReference type="Pfam" id="PF07859">
    <property type="entry name" value="Abhydrolase_3"/>
    <property type="match status" value="1"/>
</dbReference>
<gene>
    <name evidence="2" type="ORF">I553_7242</name>
</gene>
<dbReference type="EMBL" id="JAOB01000006">
    <property type="protein sequence ID" value="EUA76318.1"/>
    <property type="molecule type" value="Genomic_DNA"/>
</dbReference>
<dbReference type="PATRIC" id="fig|1299334.3.peg.274"/>
<organism evidence="2">
    <name type="scientific">Mycobacterium xenopi 4042</name>
    <dbReference type="NCBI Taxonomy" id="1299334"/>
    <lineage>
        <taxon>Bacteria</taxon>
        <taxon>Bacillati</taxon>
        <taxon>Actinomycetota</taxon>
        <taxon>Actinomycetes</taxon>
        <taxon>Mycobacteriales</taxon>
        <taxon>Mycobacteriaceae</taxon>
        <taxon>Mycobacterium</taxon>
    </lineage>
</organism>
<dbReference type="Gene3D" id="3.40.50.1820">
    <property type="entry name" value="alpha/beta hydrolase"/>
    <property type="match status" value="1"/>
</dbReference>
<proteinExistence type="predicted"/>
<comment type="caution">
    <text evidence="2">The sequence shown here is derived from an EMBL/GenBank/DDBJ whole genome shotgun (WGS) entry which is preliminary data.</text>
</comment>
<accession>X8E8P3</accession>
<dbReference type="SUPFAM" id="SSF53474">
    <property type="entry name" value="alpha/beta-Hydrolases"/>
    <property type="match status" value="1"/>
</dbReference>
<sequence length="281" mass="30798">MIIDGNTLDPTLQVLLAAQRAVGITGLVVDDDVVASRTLMREACRALPGPQIHVAVNDMSIPGPGGDIPVRHYRPAVAEPAPLLVFYHGGGWTIGDLDTHDPLCRLTCRDADMHVLSIDYRLAPNTRLRPVLTTPTRPFAGPMNTPPNSAQSRATWRSAAIARAAIWRPSCRNQRGLTVARGRAAVARLPQNRFHRAHPLAVVVRRRFLAHQTRHRLVRNPIPGRLRSRADRSTGVAVACRGLVRAAARVDRNRRLRPLRDEGEQYAAALRAAGTRSTCAP</sequence>
<evidence type="ECO:0000259" key="1">
    <source>
        <dbReference type="Pfam" id="PF07859"/>
    </source>
</evidence>
<dbReference type="InterPro" id="IPR013094">
    <property type="entry name" value="AB_hydrolase_3"/>
</dbReference>
<feature type="domain" description="Alpha/beta hydrolase fold-3" evidence="1">
    <location>
        <begin position="84"/>
        <end position="128"/>
    </location>
</feature>
<dbReference type="PANTHER" id="PTHR23024">
    <property type="entry name" value="ARYLACETAMIDE DEACETYLASE"/>
    <property type="match status" value="1"/>
</dbReference>
<dbReference type="InterPro" id="IPR050466">
    <property type="entry name" value="Carboxylest/Gibb_receptor"/>
</dbReference>
<name>X8E8P3_MYCXE</name>
<protein>
    <submittedName>
        <fullName evidence="2">Alpha/beta hydrolase fold family protein</fullName>
    </submittedName>
</protein>
<dbReference type="InterPro" id="IPR029058">
    <property type="entry name" value="AB_hydrolase_fold"/>
</dbReference>
<keyword evidence="2" id="KW-0378">Hydrolase</keyword>
<dbReference type="GO" id="GO:0034338">
    <property type="term" value="F:short-chain carboxylesterase activity"/>
    <property type="evidence" value="ECO:0007669"/>
    <property type="project" value="TreeGrafter"/>
</dbReference>
<evidence type="ECO:0000313" key="2">
    <source>
        <dbReference type="EMBL" id="EUA76318.1"/>
    </source>
</evidence>
<dbReference type="PANTHER" id="PTHR23024:SF24">
    <property type="entry name" value="ALPHA_BETA HYDROLASE FOLD-3 DOMAIN-CONTAINING PROTEIN"/>
    <property type="match status" value="1"/>
</dbReference>
<reference evidence="2" key="1">
    <citation type="submission" date="2014-01" db="EMBL/GenBank/DDBJ databases">
        <authorList>
            <person name="Brown-Elliot B."/>
            <person name="Wallace R."/>
            <person name="Lenaerts A."/>
            <person name="Ordway D."/>
            <person name="DeGroote M.A."/>
            <person name="Parker T."/>
            <person name="Sizemore C."/>
            <person name="Tallon L.J."/>
            <person name="Sadzewicz L.K."/>
            <person name="Sengamalay N."/>
            <person name="Fraser C.M."/>
            <person name="Hine E."/>
            <person name="Shefchek K.A."/>
            <person name="Das S.P."/>
            <person name="Tettelin H."/>
        </authorList>
    </citation>
    <scope>NUCLEOTIDE SEQUENCE [LARGE SCALE GENOMIC DNA]</scope>
    <source>
        <strain evidence="2">4042</strain>
    </source>
</reference>
<dbReference type="AlphaFoldDB" id="X8E8P3"/>